<dbReference type="OrthoDB" id="3439512at2759"/>
<organism evidence="2 3">
    <name type="scientific">Coniochaeta pulveracea</name>
    <dbReference type="NCBI Taxonomy" id="177199"/>
    <lineage>
        <taxon>Eukaryota</taxon>
        <taxon>Fungi</taxon>
        <taxon>Dikarya</taxon>
        <taxon>Ascomycota</taxon>
        <taxon>Pezizomycotina</taxon>
        <taxon>Sordariomycetes</taxon>
        <taxon>Sordariomycetidae</taxon>
        <taxon>Coniochaetales</taxon>
        <taxon>Coniochaetaceae</taxon>
        <taxon>Coniochaeta</taxon>
    </lineage>
</organism>
<feature type="region of interest" description="Disordered" evidence="1">
    <location>
        <begin position="919"/>
        <end position="972"/>
    </location>
</feature>
<dbReference type="EMBL" id="QVQW01000038">
    <property type="protein sequence ID" value="RKU43793.1"/>
    <property type="molecule type" value="Genomic_DNA"/>
</dbReference>
<dbReference type="Proteomes" id="UP000275385">
    <property type="component" value="Unassembled WGS sequence"/>
</dbReference>
<proteinExistence type="predicted"/>
<keyword evidence="3" id="KW-1185">Reference proteome</keyword>
<feature type="compositionally biased region" description="Low complexity" evidence="1">
    <location>
        <begin position="951"/>
        <end position="960"/>
    </location>
</feature>
<evidence type="ECO:0000256" key="1">
    <source>
        <dbReference type="SAM" id="MobiDB-lite"/>
    </source>
</evidence>
<dbReference type="AlphaFoldDB" id="A0A420Y7G1"/>
<feature type="compositionally biased region" description="Low complexity" evidence="1">
    <location>
        <begin position="506"/>
        <end position="520"/>
    </location>
</feature>
<feature type="region of interest" description="Disordered" evidence="1">
    <location>
        <begin position="482"/>
        <end position="527"/>
    </location>
</feature>
<evidence type="ECO:0000313" key="3">
    <source>
        <dbReference type="Proteomes" id="UP000275385"/>
    </source>
</evidence>
<accession>A0A420Y7G1</accession>
<gene>
    <name evidence="2" type="ORF">DL546_005441</name>
</gene>
<sequence length="972" mass="108128">MAASTMVTVQAVPIWPLLRDGLARLVDETKNGRYQNIGIIYDPGCGLFTITCRAEDEEGVIEYFHETYSIIEQDIEDNEEDIFFETDGVLLGPLPDNPWITRVRNNEQTKAIHRVSDEYRFPATFPKAPFRGVWTRLDHFHWLVLKDIASSQQLDLLRKEYNATIETDICGIEVYLGAQHQHDLKQLFATLDHLLYLKCVRDPIPAHVFYTENHTEPEGLETTIDARFMANLDLGLLRTALLDISAATEPDIGYHALANGVTLRLCQWDSNRGHAISYFGPPVQPRKGSTSASIKRFVLRSHSRTQTEPSHSSVGVKVKQEKENFQSSNARHTDTKATPSVEKWLDTVEETPDESASSVAGSSAPYSVNELDSTGKLPAILQDLLIDLSTANDVPPGEVPQKQTWAELEGLVFENKDSAASVTSHDAMDATCAEHQDGEYPGVKASSTSESVGTAAGSRPEFPDESTDTELVFPVGKQYVGRRKQPNSTRSDSQHSLTLARHITPSVTGSSVTGSTTNTSRRAGKQKAAELSREIQAAVRQLVKKGPYMRGQISLRFELGRTVIVGMDYSGLSFNPPGFRSNGWRKSLLLKNFHHAGNKQSLLFTQILTQDGSDVDFLIKTSDAERRKPMWREDATEAKTYSFFCRDEATSDTKYFCIDVIPKEDGGFTYRLHTNEDDKAPVWIHGVLRNWDARIVMAHANTSALEAKYGACAKMLVDGIKIDQTVVDKPKYRVCVASPFGKDVELLGMRIHTTWRFPSVDGQSYLNITEVEQTAKGAVICTDSFCRYEFEYVREPHDLNHLKATGEPSLWYQASITSVTAEKLLAENEVMGFGEKVHWDYEVLKKEKVVEALYKPGLRMLQLMDSVGAHNDNYQVETMDLPQKNFGPYPQVPGANYVQPSSSTASVVVSEPVTAGTCEKAGQIAPPPGSVRGSFHIQQQRRRPARPPSAAPSAQRTSSTKNSSRLPGPSFW</sequence>
<feature type="region of interest" description="Disordered" evidence="1">
    <location>
        <begin position="438"/>
        <end position="468"/>
    </location>
</feature>
<protein>
    <submittedName>
        <fullName evidence="2">Uncharacterized protein</fullName>
    </submittedName>
</protein>
<comment type="caution">
    <text evidence="2">The sequence shown here is derived from an EMBL/GenBank/DDBJ whole genome shotgun (WGS) entry which is preliminary data.</text>
</comment>
<feature type="compositionally biased region" description="Polar residues" evidence="1">
    <location>
        <begin position="304"/>
        <end position="313"/>
    </location>
</feature>
<name>A0A420Y7G1_9PEZI</name>
<dbReference type="STRING" id="177199.A0A420Y7G1"/>
<feature type="compositionally biased region" description="Polar residues" evidence="1">
    <location>
        <begin position="486"/>
        <end position="497"/>
    </location>
</feature>
<evidence type="ECO:0000313" key="2">
    <source>
        <dbReference type="EMBL" id="RKU43793.1"/>
    </source>
</evidence>
<feature type="region of interest" description="Disordered" evidence="1">
    <location>
        <begin position="300"/>
        <end position="339"/>
    </location>
</feature>
<reference evidence="2 3" key="1">
    <citation type="submission" date="2018-08" db="EMBL/GenBank/DDBJ databases">
        <title>Draft genome of the lignicolous fungus Coniochaeta pulveracea.</title>
        <authorList>
            <person name="Borstlap C.J."/>
            <person name="De Witt R.N."/>
            <person name="Botha A."/>
            <person name="Volschenk H."/>
        </authorList>
    </citation>
    <scope>NUCLEOTIDE SEQUENCE [LARGE SCALE GENOMIC DNA]</scope>
    <source>
        <strain evidence="2 3">CAB683</strain>
    </source>
</reference>